<evidence type="ECO:0000313" key="4">
    <source>
        <dbReference type="EMBL" id="RSU05720.1"/>
    </source>
</evidence>
<dbReference type="PANTHER" id="PTHR13778">
    <property type="entry name" value="GLYCOSYLTRANSFERASE 8 DOMAIN-CONTAINING PROTEIN"/>
    <property type="match status" value="1"/>
</dbReference>
<keyword evidence="2 4" id="KW-0808">Transferase</keyword>
<proteinExistence type="predicted"/>
<dbReference type="EMBL" id="NGJX01000001">
    <property type="protein sequence ID" value="RSU05720.1"/>
    <property type="molecule type" value="Genomic_DNA"/>
</dbReference>
<keyword evidence="3" id="KW-0479">Metal-binding</keyword>
<accession>A0A369AZX7</accession>
<dbReference type="Gene3D" id="3.90.550.10">
    <property type="entry name" value="Spore Coat Polysaccharide Biosynthesis Protein SpsA, Chain A"/>
    <property type="match status" value="1"/>
</dbReference>
<dbReference type="SUPFAM" id="SSF53448">
    <property type="entry name" value="Nucleotide-diphospho-sugar transferases"/>
    <property type="match status" value="1"/>
</dbReference>
<keyword evidence="1" id="KW-0328">Glycosyltransferase</keyword>
<dbReference type="GeneID" id="63145391"/>
<evidence type="ECO:0000313" key="5">
    <source>
        <dbReference type="Proteomes" id="UP000288197"/>
    </source>
</evidence>
<name>A0A369AZX7_9ENTE</name>
<dbReference type="InterPro" id="IPR050748">
    <property type="entry name" value="Glycosyltrans_8_dom-fam"/>
</dbReference>
<organism evidence="4 5">
    <name type="scientific">Vagococcus fluvialis</name>
    <dbReference type="NCBI Taxonomy" id="2738"/>
    <lineage>
        <taxon>Bacteria</taxon>
        <taxon>Bacillati</taxon>
        <taxon>Bacillota</taxon>
        <taxon>Bacilli</taxon>
        <taxon>Lactobacillales</taxon>
        <taxon>Enterococcaceae</taxon>
        <taxon>Vagococcus</taxon>
    </lineage>
</organism>
<dbReference type="CDD" id="cd04194">
    <property type="entry name" value="GT8_A4GalT_like"/>
    <property type="match status" value="1"/>
</dbReference>
<dbReference type="PANTHER" id="PTHR13778:SF47">
    <property type="entry name" value="LIPOPOLYSACCHARIDE 1,3-GALACTOSYLTRANSFERASE"/>
    <property type="match status" value="1"/>
</dbReference>
<dbReference type="Pfam" id="PF01501">
    <property type="entry name" value="Glyco_transf_8"/>
    <property type="match status" value="1"/>
</dbReference>
<dbReference type="InterPro" id="IPR002495">
    <property type="entry name" value="Glyco_trans_8"/>
</dbReference>
<evidence type="ECO:0000256" key="2">
    <source>
        <dbReference type="ARBA" id="ARBA00022679"/>
    </source>
</evidence>
<keyword evidence="5" id="KW-1185">Reference proteome</keyword>
<reference evidence="4 5" key="1">
    <citation type="submission" date="2017-05" db="EMBL/GenBank/DDBJ databases">
        <title>Vagococcus spp. assemblies.</title>
        <authorList>
            <person name="Gulvik C.A."/>
        </authorList>
    </citation>
    <scope>NUCLEOTIDE SEQUENCE [LARGE SCALE GENOMIC DNA]</scope>
    <source>
        <strain evidence="4 5">NCFB 2497</strain>
    </source>
</reference>
<dbReference type="OrthoDB" id="5672604at2"/>
<dbReference type="GO" id="GO:0046872">
    <property type="term" value="F:metal ion binding"/>
    <property type="evidence" value="ECO:0007669"/>
    <property type="project" value="UniProtKB-KW"/>
</dbReference>
<gene>
    <name evidence="4" type="ORF">CBF32_01605</name>
</gene>
<dbReference type="Proteomes" id="UP000288197">
    <property type="component" value="Unassembled WGS sequence"/>
</dbReference>
<dbReference type="AlphaFoldDB" id="A0A369AZX7"/>
<protein>
    <submittedName>
        <fullName evidence="4">Glycosyl transferase</fullName>
    </submittedName>
</protein>
<comment type="caution">
    <text evidence="4">The sequence shown here is derived from an EMBL/GenBank/DDBJ whole genome shotgun (WGS) entry which is preliminary data.</text>
</comment>
<dbReference type="InterPro" id="IPR029044">
    <property type="entry name" value="Nucleotide-diphossugar_trans"/>
</dbReference>
<sequence length="273" mass="32540">MNEPMDILVTIDENYLKPLKVMLFSMYEHHKNQQLTIWLIHKRIPTAKLVELENFITDFNWQLKEIKVEPNFFKDAPTVERYPEEMYFRLLCGDIMPKTINRVLYLDPDILVINSLRKLWQTDIENHLLAAATHIGVTNITTSINHIRLNTNHNYYNSGVMLINLDKAREFIFMKDIKATIEKYGNQLLLPDQDILNHLYGAYVKEVPEEIWNYDARKYKSYLAKSLGEYDTHWIMRETSILHFCGKPKPWQEKSDTRFTALYLDYMNRLDML</sequence>
<evidence type="ECO:0000256" key="3">
    <source>
        <dbReference type="ARBA" id="ARBA00022723"/>
    </source>
</evidence>
<dbReference type="RefSeq" id="WP_114288686.1">
    <property type="nucleotide sequence ID" value="NZ_NGJX01000001.1"/>
</dbReference>
<evidence type="ECO:0000256" key="1">
    <source>
        <dbReference type="ARBA" id="ARBA00022676"/>
    </source>
</evidence>
<dbReference type="GO" id="GO:0016757">
    <property type="term" value="F:glycosyltransferase activity"/>
    <property type="evidence" value="ECO:0007669"/>
    <property type="project" value="UniProtKB-KW"/>
</dbReference>